<gene>
    <name evidence="1" type="ORF">VNO77_22966</name>
</gene>
<sequence>MVDVRWNSQALLVFLKLQPSEEGKGGGYCGVGLAISGVFPRRTLVHLASSGEPPPLPGEKEKTHPLFVKGSSYSATGSWMVEMVSCRSNVKGRVQLPWMRQRPHNSESLNG</sequence>
<accession>A0AAN9L3L1</accession>
<name>A0AAN9L3L1_CANGL</name>
<evidence type="ECO:0000313" key="2">
    <source>
        <dbReference type="Proteomes" id="UP001367508"/>
    </source>
</evidence>
<dbReference type="EMBL" id="JAYMYQ010000005">
    <property type="protein sequence ID" value="KAK7328840.1"/>
    <property type="molecule type" value="Genomic_DNA"/>
</dbReference>
<keyword evidence="2" id="KW-1185">Reference proteome</keyword>
<dbReference type="Proteomes" id="UP001367508">
    <property type="component" value="Unassembled WGS sequence"/>
</dbReference>
<comment type="caution">
    <text evidence="1">The sequence shown here is derived from an EMBL/GenBank/DDBJ whole genome shotgun (WGS) entry which is preliminary data.</text>
</comment>
<organism evidence="1 2">
    <name type="scientific">Canavalia gladiata</name>
    <name type="common">Sword bean</name>
    <name type="synonym">Dolichos gladiatus</name>
    <dbReference type="NCBI Taxonomy" id="3824"/>
    <lineage>
        <taxon>Eukaryota</taxon>
        <taxon>Viridiplantae</taxon>
        <taxon>Streptophyta</taxon>
        <taxon>Embryophyta</taxon>
        <taxon>Tracheophyta</taxon>
        <taxon>Spermatophyta</taxon>
        <taxon>Magnoliopsida</taxon>
        <taxon>eudicotyledons</taxon>
        <taxon>Gunneridae</taxon>
        <taxon>Pentapetalae</taxon>
        <taxon>rosids</taxon>
        <taxon>fabids</taxon>
        <taxon>Fabales</taxon>
        <taxon>Fabaceae</taxon>
        <taxon>Papilionoideae</taxon>
        <taxon>50 kb inversion clade</taxon>
        <taxon>NPAAA clade</taxon>
        <taxon>indigoferoid/millettioid clade</taxon>
        <taxon>Phaseoleae</taxon>
        <taxon>Canavalia</taxon>
    </lineage>
</organism>
<reference evidence="1 2" key="1">
    <citation type="submission" date="2024-01" db="EMBL/GenBank/DDBJ databases">
        <title>The genomes of 5 underutilized Papilionoideae crops provide insights into root nodulation and disease resistanc.</title>
        <authorList>
            <person name="Jiang F."/>
        </authorList>
    </citation>
    <scope>NUCLEOTIDE SEQUENCE [LARGE SCALE GENOMIC DNA]</scope>
    <source>
        <strain evidence="1">LVBAO_FW01</strain>
        <tissue evidence="1">Leaves</tissue>
    </source>
</reference>
<proteinExistence type="predicted"/>
<dbReference type="AlphaFoldDB" id="A0AAN9L3L1"/>
<evidence type="ECO:0000313" key="1">
    <source>
        <dbReference type="EMBL" id="KAK7328840.1"/>
    </source>
</evidence>
<protein>
    <submittedName>
        <fullName evidence="1">Uncharacterized protein</fullName>
    </submittedName>
</protein>